<feature type="region of interest" description="Disordered" evidence="1">
    <location>
        <begin position="33"/>
        <end position="65"/>
    </location>
</feature>
<evidence type="ECO:0000256" key="2">
    <source>
        <dbReference type="SAM" id="Phobius"/>
    </source>
</evidence>
<evidence type="ECO:0000313" key="4">
    <source>
        <dbReference type="Proteomes" id="UP000466681"/>
    </source>
</evidence>
<organism evidence="3 4">
    <name type="scientific">Mycolicibacterium moriokaense</name>
    <dbReference type="NCBI Taxonomy" id="39691"/>
    <lineage>
        <taxon>Bacteria</taxon>
        <taxon>Bacillati</taxon>
        <taxon>Actinomycetota</taxon>
        <taxon>Actinomycetes</taxon>
        <taxon>Mycobacteriales</taxon>
        <taxon>Mycobacteriaceae</taxon>
        <taxon>Mycolicibacterium</taxon>
    </lineage>
</organism>
<dbReference type="KEGG" id="mmor:MMOR_47630"/>
<dbReference type="Proteomes" id="UP000466681">
    <property type="component" value="Chromosome"/>
</dbReference>
<evidence type="ECO:0000256" key="1">
    <source>
        <dbReference type="SAM" id="MobiDB-lite"/>
    </source>
</evidence>
<evidence type="ECO:0000313" key="3">
    <source>
        <dbReference type="EMBL" id="BBX03827.1"/>
    </source>
</evidence>
<keyword evidence="2" id="KW-0812">Transmembrane</keyword>
<reference evidence="3 4" key="1">
    <citation type="journal article" date="2019" name="Emerg. Microbes Infect.">
        <title>Comprehensive subspecies identification of 175 nontuberculous mycobacteria species based on 7547 genomic profiles.</title>
        <authorList>
            <person name="Matsumoto Y."/>
            <person name="Kinjo T."/>
            <person name="Motooka D."/>
            <person name="Nabeya D."/>
            <person name="Jung N."/>
            <person name="Uechi K."/>
            <person name="Horii T."/>
            <person name="Iida T."/>
            <person name="Fujita J."/>
            <person name="Nakamura S."/>
        </authorList>
    </citation>
    <scope>NUCLEOTIDE SEQUENCE [LARGE SCALE GENOMIC DNA]</scope>
    <source>
        <strain evidence="3 4">JCM 6375</strain>
    </source>
</reference>
<keyword evidence="2" id="KW-0472">Membrane</keyword>
<name>A0AAD1M7E2_9MYCO</name>
<keyword evidence="2" id="KW-1133">Transmembrane helix</keyword>
<keyword evidence="4" id="KW-1185">Reference proteome</keyword>
<protein>
    <submittedName>
        <fullName evidence="3">Uncharacterized protein</fullName>
    </submittedName>
</protein>
<accession>A0AAD1M7E2</accession>
<sequence length="153" mass="16948">MPVWSWFFIAAGVLIASTVVIAVAMSVTGRGKARRKQKDVAAEPEMTSPPEKFSATVKVPESPPSDDELIAPADDSELQSRWNDIEAAFVDDPAGSVQKADGLVEEAVKQVMSRIDDARSRLEAQWARDDVSTEDLRLTLTRYRELFQRLLSV</sequence>
<proteinExistence type="predicted"/>
<gene>
    <name evidence="3" type="ORF">MMOR_47630</name>
</gene>
<dbReference type="RefSeq" id="WP_110810275.1">
    <property type="nucleotide sequence ID" value="NZ_AP022560.1"/>
</dbReference>
<feature type="transmembrane region" description="Helical" evidence="2">
    <location>
        <begin position="6"/>
        <end position="28"/>
    </location>
</feature>
<dbReference type="EMBL" id="AP022560">
    <property type="protein sequence ID" value="BBX03827.1"/>
    <property type="molecule type" value="Genomic_DNA"/>
</dbReference>
<dbReference type="AlphaFoldDB" id="A0AAD1M7E2"/>